<feature type="region of interest" description="Disordered" evidence="1">
    <location>
        <begin position="1"/>
        <end position="60"/>
    </location>
</feature>
<dbReference type="GeneID" id="36589527"/>
<feature type="region of interest" description="Disordered" evidence="1">
    <location>
        <begin position="540"/>
        <end position="559"/>
    </location>
</feature>
<keyword evidence="3" id="KW-1185">Reference proteome</keyword>
<dbReference type="EMBL" id="KZ613872">
    <property type="protein sequence ID" value="PMD53545.1"/>
    <property type="molecule type" value="Genomic_DNA"/>
</dbReference>
<feature type="region of interest" description="Disordered" evidence="1">
    <location>
        <begin position="97"/>
        <end position="129"/>
    </location>
</feature>
<evidence type="ECO:0000256" key="1">
    <source>
        <dbReference type="SAM" id="MobiDB-lite"/>
    </source>
</evidence>
<gene>
    <name evidence="2" type="ORF">K444DRAFT_619081</name>
</gene>
<dbReference type="Proteomes" id="UP000235371">
    <property type="component" value="Unassembled WGS sequence"/>
</dbReference>
<feature type="compositionally biased region" description="Basic residues" evidence="1">
    <location>
        <begin position="233"/>
        <end position="247"/>
    </location>
</feature>
<dbReference type="STRING" id="1095630.A0A2J6SRY3"/>
<protein>
    <submittedName>
        <fullName evidence="2">Uncharacterized protein</fullName>
    </submittedName>
</protein>
<evidence type="ECO:0000313" key="3">
    <source>
        <dbReference type="Proteomes" id="UP000235371"/>
    </source>
</evidence>
<feature type="compositionally biased region" description="Low complexity" evidence="1">
    <location>
        <begin position="278"/>
        <end position="294"/>
    </location>
</feature>
<feature type="region of interest" description="Disordered" evidence="1">
    <location>
        <begin position="143"/>
        <end position="299"/>
    </location>
</feature>
<dbReference type="InParanoid" id="A0A2J6SRY3"/>
<dbReference type="OrthoDB" id="3556970at2759"/>
<sequence length="606" mass="65979">MTRKSKRKFVPLDLSSEQPPPTRTMTQPPPLPDQPTLARTMAQAQPPAGTSQSWTSPAALQSQRFQRVQNNASHLGFAQSPFFPKMAQEWAKHQAEYAQERMGEEKEKLRSRIEEREVRRKGEGDRAEDRAVLEREVQRLKGFVHRGDVTERLQGLEIEGREEEGGVSLHGEEEEQGEDREEQLAEARAGKAKDNTEIEDTEVDTQIESETEPETESSEQVDGGTNNDGNESKKKRKKRGKKNKGSKAKNTTKIEGAGAGDGSGAAKPTNIDHKENVKPTTTTTSTGKPGSKPTAASKKTTADLAANLLGSLANDPLLKGVLAGTATPPNSSLWRAFTQSNLYNPSGSGPALNAMFASLRQPGRTPVLSAPTSIWAGDEHLKPEGRRDPITGEHRSAWPDMSEMKAEGQYRKDAGKDRRLPLPRMDIMTKEAVIREAGGQEVVDQLTDEGRDAVCRELGKKTGEEIAWMDCEPVRFSDFDRLESVSKERWEENTRRREGEPVCGPSASVHGHGAQGAMGAMGGSRGHGLNMGLRGGFSQSGVGGRQTGPQAPLPDQPKAKVINPGAICYGADGPGDGKVPPPGGWVFDEEFLKQRGDWGDLLENHL</sequence>
<feature type="compositionally biased region" description="Basic and acidic residues" evidence="1">
    <location>
        <begin position="182"/>
        <end position="196"/>
    </location>
</feature>
<reference evidence="2 3" key="1">
    <citation type="submission" date="2016-04" db="EMBL/GenBank/DDBJ databases">
        <title>A degradative enzymes factory behind the ericoid mycorrhizal symbiosis.</title>
        <authorList>
            <consortium name="DOE Joint Genome Institute"/>
            <person name="Martino E."/>
            <person name="Morin E."/>
            <person name="Grelet G."/>
            <person name="Kuo A."/>
            <person name="Kohler A."/>
            <person name="Daghino S."/>
            <person name="Barry K."/>
            <person name="Choi C."/>
            <person name="Cichocki N."/>
            <person name="Clum A."/>
            <person name="Copeland A."/>
            <person name="Hainaut M."/>
            <person name="Haridas S."/>
            <person name="Labutti K."/>
            <person name="Lindquist E."/>
            <person name="Lipzen A."/>
            <person name="Khouja H.-R."/>
            <person name="Murat C."/>
            <person name="Ohm R."/>
            <person name="Olson A."/>
            <person name="Spatafora J."/>
            <person name="Veneault-Fourrey C."/>
            <person name="Henrissat B."/>
            <person name="Grigoriev I."/>
            <person name="Martin F."/>
            <person name="Perotto S."/>
        </authorList>
    </citation>
    <scope>NUCLEOTIDE SEQUENCE [LARGE SCALE GENOMIC DNA]</scope>
    <source>
        <strain evidence="2 3">E</strain>
    </source>
</reference>
<dbReference type="AlphaFoldDB" id="A0A2J6SRY3"/>
<name>A0A2J6SRY3_9HELO</name>
<evidence type="ECO:0000313" key="2">
    <source>
        <dbReference type="EMBL" id="PMD53545.1"/>
    </source>
</evidence>
<feature type="compositionally biased region" description="Pro residues" evidence="1">
    <location>
        <begin position="18"/>
        <end position="33"/>
    </location>
</feature>
<organism evidence="2 3">
    <name type="scientific">Hyaloscypha bicolor E</name>
    <dbReference type="NCBI Taxonomy" id="1095630"/>
    <lineage>
        <taxon>Eukaryota</taxon>
        <taxon>Fungi</taxon>
        <taxon>Dikarya</taxon>
        <taxon>Ascomycota</taxon>
        <taxon>Pezizomycotina</taxon>
        <taxon>Leotiomycetes</taxon>
        <taxon>Helotiales</taxon>
        <taxon>Hyaloscyphaceae</taxon>
        <taxon>Hyaloscypha</taxon>
        <taxon>Hyaloscypha bicolor</taxon>
    </lineage>
</organism>
<feature type="region of interest" description="Disordered" evidence="1">
    <location>
        <begin position="492"/>
        <end position="519"/>
    </location>
</feature>
<feature type="compositionally biased region" description="Acidic residues" evidence="1">
    <location>
        <begin position="172"/>
        <end position="181"/>
    </location>
</feature>
<feature type="compositionally biased region" description="Polar residues" evidence="1">
    <location>
        <begin position="48"/>
        <end position="60"/>
    </location>
</feature>
<dbReference type="RefSeq" id="XP_024730449.1">
    <property type="nucleotide sequence ID" value="XM_024881450.1"/>
</dbReference>
<feature type="compositionally biased region" description="Acidic residues" evidence="1">
    <location>
        <begin position="197"/>
        <end position="219"/>
    </location>
</feature>
<proteinExistence type="predicted"/>
<accession>A0A2J6SRY3</accession>